<dbReference type="AlphaFoldDB" id="A0A671SRH9"/>
<evidence type="ECO:0000256" key="1">
    <source>
        <dbReference type="ARBA" id="ARBA00004498"/>
    </source>
</evidence>
<dbReference type="Pfam" id="PF01391">
    <property type="entry name" value="Collagen"/>
    <property type="match status" value="1"/>
</dbReference>
<comment type="subcellular location">
    <subcellularLocation>
        <location evidence="1">Secreted</location>
        <location evidence="1">Extracellular space</location>
        <location evidence="1">Extracellular matrix</location>
    </subcellularLocation>
</comment>
<evidence type="ECO:0000256" key="6">
    <source>
        <dbReference type="SAM" id="MobiDB-lite"/>
    </source>
</evidence>
<feature type="domain" description="C1q" evidence="7">
    <location>
        <begin position="135"/>
        <end position="273"/>
    </location>
</feature>
<dbReference type="Gene3D" id="2.60.120.40">
    <property type="match status" value="1"/>
</dbReference>
<dbReference type="GO" id="GO:0005581">
    <property type="term" value="C:collagen trimer"/>
    <property type="evidence" value="ECO:0007669"/>
    <property type="project" value="UniProtKB-KW"/>
</dbReference>
<name>A0A671SRH9_9TELE</name>
<accession>A0A671SRH9</accession>
<evidence type="ECO:0000256" key="3">
    <source>
        <dbReference type="ARBA" id="ARBA00022530"/>
    </source>
</evidence>
<dbReference type="PANTHER" id="PTHR15427">
    <property type="entry name" value="EMILIN ELASTIN MICROFIBRIL INTERFACE-LOCATED PROTEIN ELASTIN MICROFIBRIL INTERFACER"/>
    <property type="match status" value="1"/>
</dbReference>
<dbReference type="PRINTS" id="PR00007">
    <property type="entry name" value="COMPLEMNTC1Q"/>
</dbReference>
<feature type="region of interest" description="Disordered" evidence="6">
    <location>
        <begin position="48"/>
        <end position="134"/>
    </location>
</feature>
<dbReference type="Proteomes" id="UP000472260">
    <property type="component" value="Unassembled WGS sequence"/>
</dbReference>
<keyword evidence="9" id="KW-1185">Reference proteome</keyword>
<dbReference type="PANTHER" id="PTHR15427:SF20">
    <property type="entry name" value="ADIPONECTIN"/>
    <property type="match status" value="1"/>
</dbReference>
<dbReference type="SMART" id="SM00110">
    <property type="entry name" value="C1Q"/>
    <property type="match status" value="1"/>
</dbReference>
<gene>
    <name evidence="8" type="primary">adipoqa</name>
</gene>
<reference evidence="8" key="2">
    <citation type="submission" date="2025-09" db="UniProtKB">
        <authorList>
            <consortium name="Ensembl"/>
        </authorList>
    </citation>
    <scope>IDENTIFICATION</scope>
</reference>
<evidence type="ECO:0000313" key="9">
    <source>
        <dbReference type="Proteomes" id="UP000472260"/>
    </source>
</evidence>
<evidence type="ECO:0000256" key="2">
    <source>
        <dbReference type="ARBA" id="ARBA00022525"/>
    </source>
</evidence>
<evidence type="ECO:0000259" key="7">
    <source>
        <dbReference type="PROSITE" id="PS50871"/>
    </source>
</evidence>
<dbReference type="InterPro" id="IPR001073">
    <property type="entry name" value="C1q_dom"/>
</dbReference>
<keyword evidence="3" id="KW-0272">Extracellular matrix</keyword>
<dbReference type="FunFam" id="2.60.120.40:FF:000001">
    <property type="entry name" value="Complement C1q B chain"/>
    <property type="match status" value="1"/>
</dbReference>
<reference evidence="8" key="1">
    <citation type="submission" date="2025-08" db="UniProtKB">
        <authorList>
            <consortium name="Ensembl"/>
        </authorList>
    </citation>
    <scope>IDENTIFICATION</scope>
</reference>
<dbReference type="InterPro" id="IPR050392">
    <property type="entry name" value="Collagen/C1q_domain"/>
</dbReference>
<dbReference type="PROSITE" id="PS50871">
    <property type="entry name" value="C1Q"/>
    <property type="match status" value="1"/>
</dbReference>
<dbReference type="InterPro" id="IPR008983">
    <property type="entry name" value="Tumour_necrosis_fac-like_dom"/>
</dbReference>
<sequence length="281" mass="30609">LCMSSQIFLGVTIFIYFLQQIDHTALTMKPAWIAVLCVLMAARLSVSQEEDTELAEQDRREPCARWMRGVPGTPGFDGIPGRDGRDGHEGKKGDNGDPGPKGPNGEPGEPGDEGPAGKRGFPGNPGLKGQSGEGSFPYRSAFSMGLTGITSPASGAPIRFTKTFYNEQHHYDDISGKFRCAIPGIYYFTYHLTINGKETKVAMFKNGRTVAFTLDQFHSGNLDQASGGVILNLSAGDEVWLQLYDDIFDAGIYADINNDSTFTGFLLTPKILSNPTDNRRR</sequence>
<keyword evidence="2" id="KW-0964">Secreted</keyword>
<evidence type="ECO:0000256" key="4">
    <source>
        <dbReference type="ARBA" id="ARBA00022729"/>
    </source>
</evidence>
<keyword evidence="5" id="KW-0176">Collagen</keyword>
<dbReference type="SUPFAM" id="SSF49842">
    <property type="entry name" value="TNF-like"/>
    <property type="match status" value="1"/>
</dbReference>
<dbReference type="Ensembl" id="ENSSANT00000105826.1">
    <property type="protein sequence ID" value="ENSSANP00000099674.1"/>
    <property type="gene ID" value="ENSSANG00000049044.1"/>
</dbReference>
<evidence type="ECO:0000256" key="5">
    <source>
        <dbReference type="ARBA" id="ARBA00023119"/>
    </source>
</evidence>
<dbReference type="InterPro" id="IPR008160">
    <property type="entry name" value="Collagen"/>
</dbReference>
<dbReference type="Pfam" id="PF00386">
    <property type="entry name" value="C1q"/>
    <property type="match status" value="1"/>
</dbReference>
<protein>
    <submittedName>
        <fullName evidence="8">Adiponectin-like</fullName>
    </submittedName>
</protein>
<organism evidence="8 9">
    <name type="scientific">Sinocyclocheilus anshuiensis</name>
    <dbReference type="NCBI Taxonomy" id="1608454"/>
    <lineage>
        <taxon>Eukaryota</taxon>
        <taxon>Metazoa</taxon>
        <taxon>Chordata</taxon>
        <taxon>Craniata</taxon>
        <taxon>Vertebrata</taxon>
        <taxon>Euteleostomi</taxon>
        <taxon>Actinopterygii</taxon>
        <taxon>Neopterygii</taxon>
        <taxon>Teleostei</taxon>
        <taxon>Ostariophysi</taxon>
        <taxon>Cypriniformes</taxon>
        <taxon>Cyprinidae</taxon>
        <taxon>Cyprininae</taxon>
        <taxon>Sinocyclocheilus</taxon>
    </lineage>
</organism>
<keyword evidence="4" id="KW-0732">Signal</keyword>
<evidence type="ECO:0000313" key="8">
    <source>
        <dbReference type="Ensembl" id="ENSSANP00000099674.1"/>
    </source>
</evidence>
<feature type="compositionally biased region" description="Basic and acidic residues" evidence="6">
    <location>
        <begin position="80"/>
        <end position="95"/>
    </location>
</feature>
<proteinExistence type="predicted"/>